<gene>
    <name evidence="1" type="ORF">EA797_04480</name>
</gene>
<dbReference type="AlphaFoldDB" id="A0A3M2I1F3"/>
<protein>
    <submittedName>
        <fullName evidence="1">Phage tail protein</fullName>
    </submittedName>
</protein>
<evidence type="ECO:0000313" key="1">
    <source>
        <dbReference type="EMBL" id="RMH91994.1"/>
    </source>
</evidence>
<reference evidence="1 2" key="1">
    <citation type="submission" date="2018-10" db="EMBL/GenBank/DDBJ databases">
        <title>Pseudomonas zhaodongensis NEAU-ST5-21(T) genome.</title>
        <authorList>
            <person name="Peng J."/>
            <person name="Liu Z.-P."/>
        </authorList>
    </citation>
    <scope>NUCLEOTIDE SEQUENCE [LARGE SCALE GENOMIC DNA]</scope>
    <source>
        <strain evidence="1 2">NEAU-ST5-21</strain>
    </source>
</reference>
<dbReference type="Proteomes" id="UP000269774">
    <property type="component" value="Unassembled WGS sequence"/>
</dbReference>
<keyword evidence="2" id="KW-1185">Reference proteome</keyword>
<dbReference type="OrthoDB" id="7032173at2"/>
<evidence type="ECO:0000313" key="2">
    <source>
        <dbReference type="Proteomes" id="UP000269774"/>
    </source>
</evidence>
<accession>A0A3M2I1F3</accession>
<sequence>MTMWARIENGTVAEITDLDPAGRFHPSLIWQAVGQALGCAPGWVWDGTKFHAPSVPSVSASDLRVRIDLAADTARAAVVGDPTRTIEYERAAAEAAQFKAAGYPADNVPRTVAAWAINGRTAQQAADDILAEAAAYTEALYQIRETRLQAKELVQQAMEAGDTQQAQNIAAETIAAIQAAVVGVGNAQT</sequence>
<dbReference type="EMBL" id="RFFM01000001">
    <property type="protein sequence ID" value="RMH91994.1"/>
    <property type="molecule type" value="Genomic_DNA"/>
</dbReference>
<comment type="caution">
    <text evidence="1">The sequence shown here is derived from an EMBL/GenBank/DDBJ whole genome shotgun (WGS) entry which is preliminary data.</text>
</comment>
<organism evidence="1 2">
    <name type="scientific">Stutzerimonas zhaodongensis</name>
    <dbReference type="NCBI Taxonomy" id="1176257"/>
    <lineage>
        <taxon>Bacteria</taxon>
        <taxon>Pseudomonadati</taxon>
        <taxon>Pseudomonadota</taxon>
        <taxon>Gammaproteobacteria</taxon>
        <taxon>Pseudomonadales</taxon>
        <taxon>Pseudomonadaceae</taxon>
        <taxon>Stutzerimonas</taxon>
    </lineage>
</organism>
<proteinExistence type="predicted"/>
<name>A0A3M2I1F3_9GAMM</name>